<dbReference type="PANTHER" id="PTHR11886:SF35">
    <property type="entry name" value="DYNEIN LIGHT CHAIN"/>
    <property type="match status" value="1"/>
</dbReference>
<keyword evidence="9" id="KW-0539">Nucleus</keyword>
<dbReference type="GO" id="GO:0005634">
    <property type="term" value="C:nucleus"/>
    <property type="evidence" value="ECO:0007669"/>
    <property type="project" value="UniProtKB-SubCell"/>
</dbReference>
<dbReference type="Proteomes" id="UP000023152">
    <property type="component" value="Unassembled WGS sequence"/>
</dbReference>
<sequence>MSQDTKKAVVKIADMSTEMQVDAALEKLTVEKDVAAHIKKEFDKKHGPTWHCVVGRNFGIRLTVFSKQTKQNKKNKKIKKKKNKQLKSFFHFKLHLLSCSCHFFGDKFLWIKKNQNISNTKICYVLV</sequence>
<evidence type="ECO:0000256" key="1">
    <source>
        <dbReference type="ARBA" id="ARBA00004123"/>
    </source>
</evidence>
<dbReference type="GO" id="GO:0015031">
    <property type="term" value="P:protein transport"/>
    <property type="evidence" value="ECO:0007669"/>
    <property type="project" value="UniProtKB-KW"/>
</dbReference>
<dbReference type="AlphaFoldDB" id="X6N5Q2"/>
<feature type="non-terminal residue" evidence="11">
    <location>
        <position position="127"/>
    </location>
</feature>
<evidence type="ECO:0000256" key="4">
    <source>
        <dbReference type="ARBA" id="ARBA00022490"/>
    </source>
</evidence>
<evidence type="ECO:0000313" key="11">
    <source>
        <dbReference type="EMBL" id="ETO20642.1"/>
    </source>
</evidence>
<organism evidence="11 12">
    <name type="scientific">Reticulomyxa filosa</name>
    <dbReference type="NCBI Taxonomy" id="46433"/>
    <lineage>
        <taxon>Eukaryota</taxon>
        <taxon>Sar</taxon>
        <taxon>Rhizaria</taxon>
        <taxon>Retaria</taxon>
        <taxon>Foraminifera</taxon>
        <taxon>Monothalamids</taxon>
        <taxon>Reticulomyxidae</taxon>
        <taxon>Reticulomyxa</taxon>
    </lineage>
</organism>
<name>X6N5Q2_RETFI</name>
<protein>
    <recommendedName>
        <fullName evidence="10">Dynein light chain</fullName>
    </recommendedName>
</protein>
<evidence type="ECO:0000313" key="12">
    <source>
        <dbReference type="Proteomes" id="UP000023152"/>
    </source>
</evidence>
<keyword evidence="10" id="KW-0505">Motor protein</keyword>
<dbReference type="GO" id="GO:0045505">
    <property type="term" value="F:dynein intermediate chain binding"/>
    <property type="evidence" value="ECO:0007669"/>
    <property type="project" value="TreeGrafter"/>
</dbReference>
<dbReference type="InterPro" id="IPR001372">
    <property type="entry name" value="Dynein_light_chain_typ-1/2"/>
</dbReference>
<evidence type="ECO:0000256" key="6">
    <source>
        <dbReference type="ARBA" id="ARBA00022816"/>
    </source>
</evidence>
<comment type="caution">
    <text evidence="11">The sequence shown here is derived from an EMBL/GenBank/DDBJ whole genome shotgun (WGS) entry which is preliminary data.</text>
</comment>
<keyword evidence="12" id="KW-1185">Reference proteome</keyword>
<dbReference type="SUPFAM" id="SSF54648">
    <property type="entry name" value="DLC"/>
    <property type="match status" value="1"/>
</dbReference>
<dbReference type="Gene3D" id="3.30.740.10">
    <property type="entry name" value="Protein Inhibitor Of Neuronal Nitric Oxide Synthase"/>
    <property type="match status" value="1"/>
</dbReference>
<comment type="similarity">
    <text evidence="10">Belongs to the dynein light chain family.</text>
</comment>
<dbReference type="Pfam" id="PF01221">
    <property type="entry name" value="Dynein_light"/>
    <property type="match status" value="1"/>
</dbReference>
<accession>X6N5Q2</accession>
<keyword evidence="3" id="KW-0813">Transport</keyword>
<evidence type="ECO:0000256" key="9">
    <source>
        <dbReference type="ARBA" id="ARBA00023242"/>
    </source>
</evidence>
<keyword evidence="10" id="KW-0243">Dynein</keyword>
<dbReference type="GO" id="GO:0005874">
    <property type="term" value="C:microtubule"/>
    <property type="evidence" value="ECO:0007669"/>
    <property type="project" value="UniProtKB-KW"/>
</dbReference>
<reference evidence="11 12" key="1">
    <citation type="journal article" date="2013" name="Curr. Biol.">
        <title>The Genome of the Foraminiferan Reticulomyxa filosa.</title>
        <authorList>
            <person name="Glockner G."/>
            <person name="Hulsmann N."/>
            <person name="Schleicher M."/>
            <person name="Noegel A.A."/>
            <person name="Eichinger L."/>
            <person name="Gallinger C."/>
            <person name="Pawlowski J."/>
            <person name="Sierra R."/>
            <person name="Euteneuer U."/>
            <person name="Pillet L."/>
            <person name="Moustafa A."/>
            <person name="Platzer M."/>
            <person name="Groth M."/>
            <person name="Szafranski K."/>
            <person name="Schliwa M."/>
        </authorList>
    </citation>
    <scope>NUCLEOTIDE SEQUENCE [LARGE SCALE GENOMIC DNA]</scope>
</reference>
<evidence type="ECO:0000256" key="7">
    <source>
        <dbReference type="ARBA" id="ARBA00022927"/>
    </source>
</evidence>
<keyword evidence="7" id="KW-0653">Protein transport</keyword>
<keyword evidence="8 10" id="KW-0206">Cytoskeleton</keyword>
<evidence type="ECO:0000256" key="10">
    <source>
        <dbReference type="RuleBase" id="RU365010"/>
    </source>
</evidence>
<evidence type="ECO:0000256" key="3">
    <source>
        <dbReference type="ARBA" id="ARBA00022448"/>
    </source>
</evidence>
<evidence type="ECO:0000256" key="5">
    <source>
        <dbReference type="ARBA" id="ARBA00022701"/>
    </source>
</evidence>
<keyword evidence="5 10" id="KW-0493">Microtubule</keyword>
<dbReference type="SMART" id="SM01375">
    <property type="entry name" value="Dynein_light"/>
    <property type="match status" value="1"/>
</dbReference>
<dbReference type="FunFam" id="3.30.740.10:FF:000005">
    <property type="entry name" value="Dynein light chain"/>
    <property type="match status" value="1"/>
</dbReference>
<evidence type="ECO:0000256" key="2">
    <source>
        <dbReference type="ARBA" id="ARBA00004245"/>
    </source>
</evidence>
<keyword evidence="4 10" id="KW-0963">Cytoplasm</keyword>
<evidence type="ECO:0000256" key="8">
    <source>
        <dbReference type="ARBA" id="ARBA00023212"/>
    </source>
</evidence>
<dbReference type="EMBL" id="ASPP01012401">
    <property type="protein sequence ID" value="ETO20642.1"/>
    <property type="molecule type" value="Genomic_DNA"/>
</dbReference>
<dbReference type="GO" id="GO:0007017">
    <property type="term" value="P:microtubule-based process"/>
    <property type="evidence" value="ECO:0007669"/>
    <property type="project" value="InterPro"/>
</dbReference>
<comment type="subcellular location">
    <subcellularLocation>
        <location evidence="2 10">Cytoplasm</location>
        <location evidence="2 10">Cytoskeleton</location>
    </subcellularLocation>
    <subcellularLocation>
        <location evidence="1">Nucleus</location>
    </subcellularLocation>
</comment>
<gene>
    <name evidence="11" type="ORF">RFI_16577</name>
</gene>
<dbReference type="OrthoDB" id="10033309at2759"/>
<proteinExistence type="inferred from homology"/>
<dbReference type="InterPro" id="IPR037177">
    <property type="entry name" value="DLC_sf"/>
</dbReference>
<dbReference type="GO" id="GO:0051028">
    <property type="term" value="P:mRNA transport"/>
    <property type="evidence" value="ECO:0007669"/>
    <property type="project" value="UniProtKB-KW"/>
</dbReference>
<dbReference type="PANTHER" id="PTHR11886">
    <property type="entry name" value="DYNEIN LIGHT CHAIN"/>
    <property type="match status" value="1"/>
</dbReference>
<dbReference type="GO" id="GO:0005868">
    <property type="term" value="C:cytoplasmic dynein complex"/>
    <property type="evidence" value="ECO:0007669"/>
    <property type="project" value="TreeGrafter"/>
</dbReference>
<keyword evidence="6" id="KW-0509">mRNA transport</keyword>